<evidence type="ECO:0000256" key="7">
    <source>
        <dbReference type="ARBA" id="ARBA00023310"/>
    </source>
</evidence>
<sequence>MKSSMYSSKIAEPYAQALMGLAQQQNLTEAFGEDLRSILALLKESLDLAAALSSPVVKDEDKKSVLRSVMGEGGNGYLINFLMLLVDKRRIIFLEAICEQYLVLFRQFTNTVLAEVTSALKLTDAQKDQVKEKVKQLTGAQSVELVTKIDGDILGGIVIKVGSQVFDSSLRGQLRRVGLSLGTTL</sequence>
<evidence type="ECO:0000256" key="3">
    <source>
        <dbReference type="ARBA" id="ARBA00022781"/>
    </source>
</evidence>
<dbReference type="RefSeq" id="WP_194021338.1">
    <property type="nucleotide sequence ID" value="NZ_JADEVV010000090.1"/>
</dbReference>
<keyword evidence="8" id="KW-0793">Thylakoid</keyword>
<keyword evidence="4 8" id="KW-0406">Ion transport</keyword>
<gene>
    <name evidence="8" type="primary">atpH</name>
    <name evidence="8" type="synonym">atpD</name>
    <name evidence="9" type="ORF">IQ217_18340</name>
</gene>
<keyword evidence="7 8" id="KW-0066">ATP synthesis</keyword>
<name>A0ABR9VWM1_9SYNC</name>
<keyword evidence="6 8" id="KW-0139">CF(1)</keyword>
<keyword evidence="2 8" id="KW-0813">Transport</keyword>
<evidence type="ECO:0000256" key="1">
    <source>
        <dbReference type="ARBA" id="ARBA00004370"/>
    </source>
</evidence>
<dbReference type="NCBIfam" id="TIGR01145">
    <property type="entry name" value="ATP_synt_delta"/>
    <property type="match status" value="1"/>
</dbReference>
<evidence type="ECO:0000313" key="10">
    <source>
        <dbReference type="Proteomes" id="UP000658720"/>
    </source>
</evidence>
<dbReference type="EMBL" id="JADEVV010000090">
    <property type="protein sequence ID" value="MBE9255752.1"/>
    <property type="molecule type" value="Genomic_DNA"/>
</dbReference>
<comment type="function">
    <text evidence="8">This protein is part of the stalk that links CF(0) to CF(1). It either transmits conformational changes from CF(0) to CF(1) or is implicated in proton conduction.</text>
</comment>
<reference evidence="9 10" key="1">
    <citation type="submission" date="2020-10" db="EMBL/GenBank/DDBJ databases">
        <authorList>
            <person name="Castelo-Branco R."/>
            <person name="Eusebio N."/>
            <person name="Adriana R."/>
            <person name="Vieira A."/>
            <person name="Brugerolle De Fraissinette N."/>
            <person name="Rezende De Castro R."/>
            <person name="Schneider M.P."/>
            <person name="Vasconcelos V."/>
            <person name="Leao P.N."/>
        </authorList>
    </citation>
    <scope>NUCLEOTIDE SEQUENCE [LARGE SCALE GENOMIC DNA]</scope>
    <source>
        <strain evidence="9 10">LEGE 00031</strain>
    </source>
</reference>
<dbReference type="InterPro" id="IPR020781">
    <property type="entry name" value="ATPase_OSCP/d_CS"/>
</dbReference>
<evidence type="ECO:0000256" key="6">
    <source>
        <dbReference type="ARBA" id="ARBA00023196"/>
    </source>
</evidence>
<dbReference type="HAMAP" id="MF_01416">
    <property type="entry name" value="ATP_synth_delta_bact"/>
    <property type="match status" value="1"/>
</dbReference>
<accession>A0ABR9VWM1</accession>
<organism evidence="9 10">
    <name type="scientific">Synechocystis salina LEGE 00031</name>
    <dbReference type="NCBI Taxonomy" id="1828736"/>
    <lineage>
        <taxon>Bacteria</taxon>
        <taxon>Bacillati</taxon>
        <taxon>Cyanobacteriota</taxon>
        <taxon>Cyanophyceae</taxon>
        <taxon>Synechococcales</taxon>
        <taxon>Merismopediaceae</taxon>
        <taxon>Synechocystis</taxon>
    </lineage>
</organism>
<keyword evidence="10" id="KW-1185">Reference proteome</keyword>
<evidence type="ECO:0000256" key="4">
    <source>
        <dbReference type="ARBA" id="ARBA00023065"/>
    </source>
</evidence>
<dbReference type="Pfam" id="PF00213">
    <property type="entry name" value="OSCP"/>
    <property type="match status" value="1"/>
</dbReference>
<dbReference type="InterPro" id="IPR000711">
    <property type="entry name" value="ATPase_OSCP/dsu"/>
</dbReference>
<evidence type="ECO:0000256" key="2">
    <source>
        <dbReference type="ARBA" id="ARBA00022448"/>
    </source>
</evidence>
<proteinExistence type="inferred from homology"/>
<keyword evidence="5 8" id="KW-0472">Membrane</keyword>
<comment type="similarity">
    <text evidence="8">Belongs to the ATPase delta chain family.</text>
</comment>
<comment type="subcellular location">
    <subcellularLocation>
        <location evidence="8">Cellular thylakoid membrane</location>
        <topology evidence="8">Peripheral membrane protein</topology>
    </subcellularLocation>
    <subcellularLocation>
        <location evidence="1">Membrane</location>
    </subcellularLocation>
</comment>
<protein>
    <recommendedName>
        <fullName evidence="8">ATP synthase subunit delta</fullName>
    </recommendedName>
    <alternativeName>
        <fullName evidence="8">ATP synthase F(1) sector subunit delta</fullName>
    </alternativeName>
    <alternativeName>
        <fullName evidence="8">F-type ATPase subunit delta</fullName>
        <shortName evidence="8">F-ATPase subunit delta</shortName>
    </alternativeName>
</protein>
<comment type="caution">
    <text evidence="9">The sequence shown here is derived from an EMBL/GenBank/DDBJ whole genome shotgun (WGS) entry which is preliminary data.</text>
</comment>
<comment type="function">
    <text evidence="8">F(1)F(0) ATP synthase produces ATP from ADP in the presence of a proton or sodium gradient. F-type ATPases consist of two structural domains, F(1) containing the extramembraneous catalytic core and F(0) containing the membrane proton channel, linked together by a central stalk and a peripheral stalk. During catalysis, ATP synthesis in the catalytic domain of F(1) is coupled via a rotary mechanism of the central stalk subunits to proton translocation.</text>
</comment>
<evidence type="ECO:0000313" key="9">
    <source>
        <dbReference type="EMBL" id="MBE9255752.1"/>
    </source>
</evidence>
<keyword evidence="3 8" id="KW-0375">Hydrogen ion transport</keyword>
<dbReference type="Proteomes" id="UP000658720">
    <property type="component" value="Unassembled WGS sequence"/>
</dbReference>
<dbReference type="Gene3D" id="1.10.520.20">
    <property type="entry name" value="N-terminal domain of the delta subunit of the F1F0-ATP synthase"/>
    <property type="match status" value="1"/>
</dbReference>
<dbReference type="PRINTS" id="PR00125">
    <property type="entry name" value="ATPASEDELTA"/>
</dbReference>
<dbReference type="InterPro" id="IPR026015">
    <property type="entry name" value="ATP_synth_OSCP/delta_N_sf"/>
</dbReference>
<evidence type="ECO:0000256" key="5">
    <source>
        <dbReference type="ARBA" id="ARBA00023136"/>
    </source>
</evidence>
<dbReference type="PANTHER" id="PTHR11910">
    <property type="entry name" value="ATP SYNTHASE DELTA CHAIN"/>
    <property type="match status" value="1"/>
</dbReference>
<evidence type="ECO:0000256" key="8">
    <source>
        <dbReference type="HAMAP-Rule" id="MF_01416"/>
    </source>
</evidence>
<dbReference type="SUPFAM" id="SSF47928">
    <property type="entry name" value="N-terminal domain of the delta subunit of the F1F0-ATP synthase"/>
    <property type="match status" value="1"/>
</dbReference>
<dbReference type="PROSITE" id="PS00389">
    <property type="entry name" value="ATPASE_DELTA"/>
    <property type="match status" value="1"/>
</dbReference>